<protein>
    <recommendedName>
        <fullName evidence="4">Relaxasome subunit MobC</fullName>
    </recommendedName>
</protein>
<keyword evidence="3" id="KW-1185">Reference proteome</keyword>
<accession>A0ABY7U378</accession>
<reference evidence="2 3" key="1">
    <citation type="submission" date="2023-02" db="EMBL/GenBank/DDBJ databases">
        <title>Genome sequence of Novosphingobium humi KACC 19094.</title>
        <authorList>
            <person name="Kim S."/>
            <person name="Heo J."/>
            <person name="Kwon S.-W."/>
        </authorList>
    </citation>
    <scope>NUCLEOTIDE SEQUENCE [LARGE SCALE GENOMIC DNA]</scope>
    <source>
        <strain evidence="2 3">KACC 19094</strain>
        <plasmid evidence="2 3">unnamed1</plasmid>
    </source>
</reference>
<proteinExistence type="predicted"/>
<evidence type="ECO:0008006" key="4">
    <source>
        <dbReference type="Google" id="ProtNLM"/>
    </source>
</evidence>
<dbReference type="RefSeq" id="WP_273619533.1">
    <property type="nucleotide sequence ID" value="NZ_CP117418.1"/>
</dbReference>
<keyword evidence="2" id="KW-0614">Plasmid</keyword>
<evidence type="ECO:0000313" key="3">
    <source>
        <dbReference type="Proteomes" id="UP001218231"/>
    </source>
</evidence>
<geneLocation type="plasmid" evidence="2 3">
    <name>unnamed1</name>
</geneLocation>
<name>A0ABY7U378_9SPHN</name>
<feature type="coiled-coil region" evidence="1">
    <location>
        <begin position="4"/>
        <end position="38"/>
    </location>
</feature>
<organism evidence="2 3">
    <name type="scientific">Novosphingobium humi</name>
    <dbReference type="NCBI Taxonomy" id="2282397"/>
    <lineage>
        <taxon>Bacteria</taxon>
        <taxon>Pseudomonadati</taxon>
        <taxon>Pseudomonadota</taxon>
        <taxon>Alphaproteobacteria</taxon>
        <taxon>Sphingomonadales</taxon>
        <taxon>Sphingomonadaceae</taxon>
        <taxon>Novosphingobium</taxon>
    </lineage>
</organism>
<dbReference type="EMBL" id="CP117418">
    <property type="protein sequence ID" value="WCT79256.1"/>
    <property type="molecule type" value="Genomic_DNA"/>
</dbReference>
<evidence type="ECO:0000256" key="1">
    <source>
        <dbReference type="SAM" id="Coils"/>
    </source>
</evidence>
<sequence>MAQQKKLENDLAGIAAEKAKLEAQLVALAEREKATREAALDAGRGFLLAALERVKIPAMNRVEAKALAAAITRLGASEALRRLAREG</sequence>
<evidence type="ECO:0000313" key="2">
    <source>
        <dbReference type="EMBL" id="WCT79256.1"/>
    </source>
</evidence>
<dbReference type="Proteomes" id="UP001218231">
    <property type="component" value="Plasmid unnamed1"/>
</dbReference>
<gene>
    <name evidence="2" type="ORF">PQ457_19845</name>
</gene>
<keyword evidence="1" id="KW-0175">Coiled coil</keyword>